<dbReference type="EMBL" id="JALBCA010000017">
    <property type="protein sequence ID" value="KAI2390488.1"/>
    <property type="molecule type" value="Genomic_DNA"/>
</dbReference>
<organism evidence="1">
    <name type="scientific">Ophidiomyces ophidiicola</name>
    <dbReference type="NCBI Taxonomy" id="1387563"/>
    <lineage>
        <taxon>Eukaryota</taxon>
        <taxon>Fungi</taxon>
        <taxon>Dikarya</taxon>
        <taxon>Ascomycota</taxon>
        <taxon>Pezizomycotina</taxon>
        <taxon>Eurotiomycetes</taxon>
        <taxon>Eurotiomycetidae</taxon>
        <taxon>Onygenales</taxon>
        <taxon>Onygenaceae</taxon>
        <taxon>Ophidiomyces</taxon>
    </lineage>
</organism>
<sequence length="1226" mass="129201">MSMNTDTPQRATAAQLAKRKIKPLGQRRPNVSTPSTPAFNNPTPFSNVDPNLVSNPFALPASNGFSFSQPANSQNTPTPSSFGNQNNASFGFFGSQTSSAPPSFNFSASTTNQQVKNPFSSFASNPESNFQGFQGNTFNNPSTGQSGQADNNNIFGNSGLGSQQTTRAESPFANNPTTSSGVFSAPAPSDSDSFAQPTSGSFFSASQPFMTGAASEEAERPADLMQMSPDGKPDAGVASSNIYNFHAPSQPDFTSCAATSAPAFTLSDSSSQANPAATSGPAFTNSGSFSQANSATTPGPAFVNNRIDHLDYPVLSTPLFTIGCQFRMNQPTASSAPAFTLGGSFNQADPASAAASSTPATFAGFSEPPPFPSTPLLSGFVAQQNNFQHPFSTSTQSMETAAVAGNGFFGGVSTPDAGASNNMFANLNTANGGAESLGTQGNSFVSQPQQPSFSNSLFGDTSRPQAIGSSTPFTSSPESKSTSASFFTPLATPAFSFSPPSKKRSFGDISGESTTSTATTAVNETSLLSSTTQPGHIKSTTPRSSSSRTEYKHFPSSFSKRPKWAETSPEEPDSAAELFRLIAETYAREKACTSSQEATASISNKPLLSSSLTSGDNTDSPPTSVFDSSISKGPAISPLNTVAEKPAEKQTDVIGSISPPVSTALGPSGSNTKTTFASTQFSGSALVDTQSSQTGVSSKKAAYTDHSTETQYDVQSDVAQLIPPEEEIPAGLNGAEKADWIKRWRFQYINASFQQQVASFDANSNDFEPLIAYYIMLRNQIGYPCFMVSQYQAISHGSSQSSCDTGIIPARDEQEKATLENEAVPSLVSSKQNDITTSTVSALKKRKADGDANEAPVGQIGKRVRFASDLNDKEDQGNTTEEFSDDEQQPSSTLRMFINSYVAAQEQEPSIQPKSLSEERSGKEPSSVSLQNTSEIMPSSVSLQETPKTMPSSVSLQNTPNTMPSDKGVDTPPSGSRSLFDRVEKDPNGHLRREIHNEGTTSSSKKTADLTSSLMDGPKFAASFGNFGSIATPQVSSAADANTGSPSRDTLKANGDTPKATPYKSSTIASTKLGLPASTFVEPSPAPAPTVSVTSVTDSTEEAEKLPQVDLTKGGAGEEDEDVKFEVRARGLKLNEGAWEIKGLGALRILKNRKSGRSRMLLRASPSGGVILNSLLFPEVEYRQRGNSVKFLVPTSQKPEQWALTVRTPAMAAELSSAMEGCKRRE</sequence>
<evidence type="ECO:0000313" key="1">
    <source>
        <dbReference type="EMBL" id="KAI2390488.1"/>
    </source>
</evidence>
<protein>
    <submittedName>
        <fullName evidence="1">Uncharacterized protein</fullName>
    </submittedName>
</protein>
<proteinExistence type="predicted"/>
<reference evidence="1" key="1">
    <citation type="journal article" date="2022" name="bioRxiv">
        <title>Population genetic analysis of Ophidiomyces ophidiicola, the causative agent of snake fungal disease, indicates recent introductions to the USA.</title>
        <authorList>
            <person name="Ladner J.T."/>
            <person name="Palmer J.M."/>
            <person name="Ettinger C.L."/>
            <person name="Stajich J.E."/>
            <person name="Farrell T.M."/>
            <person name="Glorioso B.M."/>
            <person name="Lawson B."/>
            <person name="Price S.J."/>
            <person name="Stengle A.G."/>
            <person name="Grear D.A."/>
            <person name="Lorch J.M."/>
        </authorList>
    </citation>
    <scope>NUCLEOTIDE SEQUENCE</scope>
    <source>
        <strain evidence="1">NWHC 24266-5</strain>
    </source>
</reference>
<name>A0ACB8V2A4_9EURO</name>
<accession>A0ACB8V2A4</accession>
<comment type="caution">
    <text evidence="1">The sequence shown here is derived from an EMBL/GenBank/DDBJ whole genome shotgun (WGS) entry which is preliminary data.</text>
</comment>
<gene>
    <name evidence="1" type="ORF">LOY88_001573</name>
</gene>